<protein>
    <submittedName>
        <fullName evidence="4">CPBP family intramembrane glutamic endopeptidase</fullName>
        <ecNumber evidence="4">3.4.-.-</ecNumber>
    </submittedName>
</protein>
<dbReference type="RefSeq" id="WP_386667731.1">
    <property type="nucleotide sequence ID" value="NZ_JBHLTG010000002.1"/>
</dbReference>
<dbReference type="PANTHER" id="PTHR35797">
    <property type="entry name" value="PROTEASE-RELATED"/>
    <property type="match status" value="1"/>
</dbReference>
<evidence type="ECO:0000313" key="5">
    <source>
        <dbReference type="Proteomes" id="UP001589896"/>
    </source>
</evidence>
<dbReference type="GO" id="GO:0016787">
    <property type="term" value="F:hydrolase activity"/>
    <property type="evidence" value="ECO:0007669"/>
    <property type="project" value="UniProtKB-KW"/>
</dbReference>
<comment type="caution">
    <text evidence="4">The sequence shown here is derived from an EMBL/GenBank/DDBJ whole genome shotgun (WGS) entry which is preliminary data.</text>
</comment>
<keyword evidence="2" id="KW-0472">Membrane</keyword>
<keyword evidence="2" id="KW-0812">Transmembrane</keyword>
<feature type="transmembrane region" description="Helical" evidence="2">
    <location>
        <begin position="269"/>
        <end position="293"/>
    </location>
</feature>
<keyword evidence="5" id="KW-1185">Reference proteome</keyword>
<feature type="domain" description="CAAX prenyl protease 2/Lysostaphin resistance protein A-like" evidence="3">
    <location>
        <begin position="148"/>
        <end position="252"/>
    </location>
</feature>
<feature type="transmembrane region" description="Helical" evidence="2">
    <location>
        <begin position="28"/>
        <end position="52"/>
    </location>
</feature>
<proteinExistence type="predicted"/>
<feature type="transmembrane region" description="Helical" evidence="2">
    <location>
        <begin position="181"/>
        <end position="201"/>
    </location>
</feature>
<feature type="region of interest" description="Disordered" evidence="1">
    <location>
        <begin position="1"/>
        <end position="21"/>
    </location>
</feature>
<evidence type="ECO:0000256" key="2">
    <source>
        <dbReference type="SAM" id="Phobius"/>
    </source>
</evidence>
<feature type="transmembrane region" description="Helical" evidence="2">
    <location>
        <begin position="239"/>
        <end position="257"/>
    </location>
</feature>
<organism evidence="4 5">
    <name type="scientific">Lysobacter korlensis</name>
    <dbReference type="NCBI Taxonomy" id="553636"/>
    <lineage>
        <taxon>Bacteria</taxon>
        <taxon>Pseudomonadati</taxon>
        <taxon>Pseudomonadota</taxon>
        <taxon>Gammaproteobacteria</taxon>
        <taxon>Lysobacterales</taxon>
        <taxon>Lysobacteraceae</taxon>
        <taxon>Lysobacter</taxon>
    </lineage>
</organism>
<gene>
    <name evidence="4" type="ORF">ACFFGH_09845</name>
</gene>
<dbReference type="Pfam" id="PF02517">
    <property type="entry name" value="Rce1-like"/>
    <property type="match status" value="1"/>
</dbReference>
<feature type="transmembrane region" description="Helical" evidence="2">
    <location>
        <begin position="213"/>
        <end position="232"/>
    </location>
</feature>
<dbReference type="PANTHER" id="PTHR35797:SF1">
    <property type="entry name" value="PROTEASE"/>
    <property type="match status" value="1"/>
</dbReference>
<feature type="transmembrane region" description="Helical" evidence="2">
    <location>
        <begin position="64"/>
        <end position="83"/>
    </location>
</feature>
<evidence type="ECO:0000256" key="1">
    <source>
        <dbReference type="SAM" id="MobiDB-lite"/>
    </source>
</evidence>
<dbReference type="EC" id="3.4.-.-" evidence="4"/>
<feature type="transmembrane region" description="Helical" evidence="2">
    <location>
        <begin position="139"/>
        <end position="160"/>
    </location>
</feature>
<sequence>MTTTTSSPVHSTPPTPGGRHPATRRQLVAFWAVLAGLVLPSVAVAVAHGVHLEHLDKAPLPAQLALYGQALAPALATLAAWAVGRRAPDWGFRRVGWGAIGTAWLLPVLGLGLAYGTAWLTGLAGFRPAALADSSGMPFLVVLLLGLIPGLVPYLLLALTEQLGWSSLLTARLGESRGADSTAVLVGLSWAAFHVPMMLFVNGAVPAGLPVPWAVAMFVLQCVVLAFPMVWLRLRTRSIWPVLVMHATLNAVLYWIAEPATDPAGTAGWFVGEGGVLTAAGLLVAVVATARLWRRS</sequence>
<evidence type="ECO:0000259" key="3">
    <source>
        <dbReference type="Pfam" id="PF02517"/>
    </source>
</evidence>
<dbReference type="InterPro" id="IPR042150">
    <property type="entry name" value="MmRce1-like"/>
</dbReference>
<dbReference type="EMBL" id="JBHLTG010000002">
    <property type="protein sequence ID" value="MFC0678141.1"/>
    <property type="molecule type" value="Genomic_DNA"/>
</dbReference>
<feature type="transmembrane region" description="Helical" evidence="2">
    <location>
        <begin position="95"/>
        <end position="119"/>
    </location>
</feature>
<name>A0ABV6RMD0_9GAMM</name>
<dbReference type="Proteomes" id="UP001589896">
    <property type="component" value="Unassembled WGS sequence"/>
</dbReference>
<feature type="compositionally biased region" description="Low complexity" evidence="1">
    <location>
        <begin position="1"/>
        <end position="10"/>
    </location>
</feature>
<evidence type="ECO:0000313" key="4">
    <source>
        <dbReference type="EMBL" id="MFC0678141.1"/>
    </source>
</evidence>
<reference evidence="4 5" key="1">
    <citation type="submission" date="2024-09" db="EMBL/GenBank/DDBJ databases">
        <authorList>
            <person name="Sun Q."/>
            <person name="Mori K."/>
        </authorList>
    </citation>
    <scope>NUCLEOTIDE SEQUENCE [LARGE SCALE GENOMIC DNA]</scope>
    <source>
        <strain evidence="4 5">KCTC 23076</strain>
    </source>
</reference>
<keyword evidence="2" id="KW-1133">Transmembrane helix</keyword>
<dbReference type="InterPro" id="IPR003675">
    <property type="entry name" value="Rce1/LyrA-like_dom"/>
</dbReference>
<keyword evidence="4" id="KW-0378">Hydrolase</keyword>
<accession>A0ABV6RMD0</accession>